<dbReference type="Pfam" id="PF00116">
    <property type="entry name" value="COX2"/>
    <property type="match status" value="2"/>
</dbReference>
<evidence type="ECO:0000313" key="17">
    <source>
        <dbReference type="EMBL" id="QDB64173.1"/>
    </source>
</evidence>
<dbReference type="PROSITE" id="PS50857">
    <property type="entry name" value="COX2_CUA"/>
    <property type="match status" value="1"/>
</dbReference>
<keyword evidence="13 17" id="KW-0496">Mitochondrion</keyword>
<protein>
    <recommendedName>
        <fullName evidence="13">Cytochrome c oxidase subunit 2</fullName>
    </recommendedName>
</protein>
<keyword evidence="8 13" id="KW-0249">Electron transport</keyword>
<gene>
    <name evidence="17" type="primary">cox2</name>
</gene>
<dbReference type="PROSITE" id="PS00078">
    <property type="entry name" value="COX2"/>
    <property type="match status" value="1"/>
</dbReference>
<evidence type="ECO:0000256" key="3">
    <source>
        <dbReference type="ARBA" id="ARBA00022448"/>
    </source>
</evidence>
<feature type="domain" description="Cytochrome oxidase subunit II copper A binding" evidence="15">
    <location>
        <begin position="238"/>
        <end position="712"/>
    </location>
</feature>
<keyword evidence="5 13" id="KW-0812">Transmembrane</keyword>
<comment type="similarity">
    <text evidence="2 13">Belongs to the cytochrome c oxidase subunit 2 family.</text>
</comment>
<keyword evidence="10 13" id="KW-0186">Copper</keyword>
<proteinExistence type="inferred from homology"/>
<dbReference type="EMBL" id="MG940857">
    <property type="protein sequence ID" value="QDB64173.1"/>
    <property type="molecule type" value="Genomic_DNA"/>
</dbReference>
<geneLocation type="mitochondrion" evidence="17"/>
<dbReference type="PANTHER" id="PTHR22888:SF9">
    <property type="entry name" value="CYTOCHROME C OXIDASE SUBUNIT 2"/>
    <property type="match status" value="1"/>
</dbReference>
<dbReference type="GO" id="GO:0042773">
    <property type="term" value="P:ATP synthesis coupled electron transport"/>
    <property type="evidence" value="ECO:0007669"/>
    <property type="project" value="TreeGrafter"/>
</dbReference>
<dbReference type="GO" id="GO:0004129">
    <property type="term" value="F:cytochrome-c oxidase activity"/>
    <property type="evidence" value="ECO:0007669"/>
    <property type="project" value="UniProtKB-EC"/>
</dbReference>
<dbReference type="AlphaFoldDB" id="A0A4Y5T7W6"/>
<dbReference type="Gene3D" id="1.10.287.90">
    <property type="match status" value="1"/>
</dbReference>
<evidence type="ECO:0000256" key="7">
    <source>
        <dbReference type="ARBA" id="ARBA00022967"/>
    </source>
</evidence>
<dbReference type="PROSITE" id="PS50999">
    <property type="entry name" value="COX2_TM"/>
    <property type="match status" value="1"/>
</dbReference>
<evidence type="ECO:0000256" key="12">
    <source>
        <dbReference type="ARBA" id="ARBA00049512"/>
    </source>
</evidence>
<evidence type="ECO:0000259" key="15">
    <source>
        <dbReference type="PROSITE" id="PS50857"/>
    </source>
</evidence>
<name>A0A4Y5T7W6_9PHAE</name>
<feature type="transmembrane region" description="Helical" evidence="14">
    <location>
        <begin position="167"/>
        <end position="189"/>
    </location>
</feature>
<keyword evidence="13" id="KW-0999">Mitochondrion inner membrane</keyword>
<dbReference type="InterPro" id="IPR036257">
    <property type="entry name" value="Cyt_c_oxidase_su2_TM_sf"/>
</dbReference>
<keyword evidence="9 14" id="KW-1133">Transmembrane helix</keyword>
<feature type="domain" description="Cytochrome oxidase subunit II transmembrane region profile" evidence="16">
    <location>
        <begin position="141"/>
        <end position="237"/>
    </location>
</feature>
<comment type="catalytic activity">
    <reaction evidence="12">
        <text>4 Fe(II)-[cytochrome c] + O2 + 8 H(+)(in) = 4 Fe(III)-[cytochrome c] + 2 H2O + 4 H(+)(out)</text>
        <dbReference type="Rhea" id="RHEA:11436"/>
        <dbReference type="Rhea" id="RHEA-COMP:10350"/>
        <dbReference type="Rhea" id="RHEA-COMP:14399"/>
        <dbReference type="ChEBI" id="CHEBI:15377"/>
        <dbReference type="ChEBI" id="CHEBI:15378"/>
        <dbReference type="ChEBI" id="CHEBI:15379"/>
        <dbReference type="ChEBI" id="CHEBI:29033"/>
        <dbReference type="ChEBI" id="CHEBI:29034"/>
        <dbReference type="EC" id="7.1.1.9"/>
    </reaction>
    <physiologicalReaction direction="left-to-right" evidence="12">
        <dbReference type="Rhea" id="RHEA:11437"/>
    </physiologicalReaction>
</comment>
<dbReference type="PRINTS" id="PR01166">
    <property type="entry name" value="CYCOXIDASEII"/>
</dbReference>
<comment type="function">
    <text evidence="13">Component of the cytochrome c oxidase, the last enzyme in the mitochondrial electron transport chain which drives oxidative phosphorylation. The respiratory chain contains 3 multisubunit complexes succinate dehydrogenase (complex II, CII), ubiquinol-cytochrome c oxidoreductase (cytochrome b-c1 complex, complex III, CIII) and cytochrome c oxidase (complex IV, CIV), that cooperate to transfer electrons derived from NADH and succinate to molecular oxygen, creating an electrochemical gradient over the inner membrane that drives transmembrane transport and the ATP synthase. Cytochrome c oxidase is the component of the respiratory chain that catalyzes the reduction of oxygen to water. Electrons originating from reduced cytochrome c in the intermembrane space (IMS) are transferred via the dinuclear copper A center (CU(A)) of subunit 2 and heme A of subunit 1 to the active site in subunit 1, a binuclear center (BNC) formed by heme A3 and copper B (CU(B)). The BNC reduces molecular oxygen to 2 water molecules using 4 electrons from cytochrome c in the IMS and 4 protons from the mitochondrial matrix.</text>
</comment>
<dbReference type="InterPro" id="IPR045187">
    <property type="entry name" value="CcO_II"/>
</dbReference>
<evidence type="ECO:0000256" key="14">
    <source>
        <dbReference type="SAM" id="Phobius"/>
    </source>
</evidence>
<sequence>MKKKYIYNKLKYVVEVTKELLSMPIYLSFSMWLARFLLLHCMLQTFTVLYMTESILISTEFPVLKLMVIHFIFFLVRFCYIMIRPFLLLLTMLSEELKYQCVLLLPAKVLTSIRKMYQNKFKITTFVFVITHVIDHYTSDFARSGQFGFQDPATEFMEGIIVLHNKFMVLIVFISFFVAWLLVRALLFFSVEKTKLQRKPFTHATGVKTFWTLVPAFVLYLYVVPSLTLIYSLEGLQPTGLTIKITGHQWYWTYQYKHNDRNLSSLVFDSYLIPEENLDLGDKTSIFKELSRRSGLKKQFRNNVQNTGLVVQQGLSGLILSNSLERDLRACALSSVSNYQYLQVPIPEKVWDAYSDMFSTQESLNKVRTFLISSGLYSKIFEGVLKFCKNNKSFFLSQLCEEISLDKKFLFPKQLSGCTTGNCAPTKCETGNCALKTPLYRLKVQAINKHNFPRTVLPCTDLSLDLLYPATSFSIEEWQRVINNCFSSVPKSTFALDLSHRVESFRRAYTISYYCYKKMLFMVNLIHLTDNCALTEVTVLSSHAFEQEMLNYGKGLRDIGKHLQSVQNKEILVSLAGKEVSLQKEKSYLQLITSLVNLKVLRRLNRKIEALLAVNPTRSLRLLEVDNRLVLPTHIWIDLLITSADVLHSWAVPSLGIKVDACPGRINRVKLFIKRKGIFYGQCSEICGVNHGFMPIVVEAISADKFSFWYCGPH</sequence>
<keyword evidence="11 13" id="KW-0472">Membrane</keyword>
<dbReference type="InterPro" id="IPR002429">
    <property type="entry name" value="CcO_II-like_C"/>
</dbReference>
<dbReference type="GO" id="GO:0005743">
    <property type="term" value="C:mitochondrial inner membrane"/>
    <property type="evidence" value="ECO:0007669"/>
    <property type="project" value="UniProtKB-SubCell"/>
</dbReference>
<accession>A0A4Y5T7W6</accession>
<evidence type="ECO:0000256" key="13">
    <source>
        <dbReference type="RuleBase" id="RU000457"/>
    </source>
</evidence>
<comment type="cofactor">
    <cofactor evidence="13">
        <name>Cu cation</name>
        <dbReference type="ChEBI" id="CHEBI:23378"/>
    </cofactor>
    <text evidence="13">Binds a copper A center.</text>
</comment>
<dbReference type="PANTHER" id="PTHR22888">
    <property type="entry name" value="CYTOCHROME C OXIDASE, SUBUNIT II"/>
    <property type="match status" value="1"/>
</dbReference>
<evidence type="ECO:0000256" key="9">
    <source>
        <dbReference type="ARBA" id="ARBA00022989"/>
    </source>
</evidence>
<keyword evidence="4 13" id="KW-0679">Respiratory chain</keyword>
<evidence type="ECO:0000256" key="5">
    <source>
        <dbReference type="ARBA" id="ARBA00022692"/>
    </source>
</evidence>
<evidence type="ECO:0000256" key="6">
    <source>
        <dbReference type="ARBA" id="ARBA00022723"/>
    </source>
</evidence>
<dbReference type="Pfam" id="PF02790">
    <property type="entry name" value="COX2_TM"/>
    <property type="match status" value="1"/>
</dbReference>
<evidence type="ECO:0000259" key="16">
    <source>
        <dbReference type="PROSITE" id="PS50999"/>
    </source>
</evidence>
<keyword evidence="7" id="KW-1278">Translocase</keyword>
<dbReference type="SUPFAM" id="SSF49503">
    <property type="entry name" value="Cupredoxins"/>
    <property type="match status" value="2"/>
</dbReference>
<dbReference type="SUPFAM" id="SSF81464">
    <property type="entry name" value="Cytochrome c oxidase subunit II-like, transmembrane region"/>
    <property type="match status" value="1"/>
</dbReference>
<keyword evidence="3 13" id="KW-0813">Transport</keyword>
<feature type="transmembrane region" description="Helical" evidence="14">
    <location>
        <begin position="63"/>
        <end position="83"/>
    </location>
</feature>
<evidence type="ECO:0000256" key="4">
    <source>
        <dbReference type="ARBA" id="ARBA00022660"/>
    </source>
</evidence>
<evidence type="ECO:0000256" key="10">
    <source>
        <dbReference type="ARBA" id="ARBA00023008"/>
    </source>
</evidence>
<dbReference type="GO" id="GO:0005507">
    <property type="term" value="F:copper ion binding"/>
    <property type="evidence" value="ECO:0007669"/>
    <property type="project" value="InterPro"/>
</dbReference>
<comment type="subcellular location">
    <subcellularLocation>
        <location evidence="1">Membrane</location>
        <topology evidence="1">Multi-pass membrane protein</topology>
    </subcellularLocation>
    <subcellularLocation>
        <location evidence="13">Mitochondrion inner membrane</location>
        <topology evidence="13">Multi-pass membrane protein</topology>
    </subcellularLocation>
</comment>
<evidence type="ECO:0000256" key="8">
    <source>
        <dbReference type="ARBA" id="ARBA00022982"/>
    </source>
</evidence>
<evidence type="ECO:0000256" key="1">
    <source>
        <dbReference type="ARBA" id="ARBA00004141"/>
    </source>
</evidence>
<evidence type="ECO:0000256" key="11">
    <source>
        <dbReference type="ARBA" id="ARBA00023136"/>
    </source>
</evidence>
<feature type="transmembrane region" description="Helical" evidence="14">
    <location>
        <begin position="210"/>
        <end position="233"/>
    </location>
</feature>
<organism evidence="17">
    <name type="scientific">Ishige okamurae</name>
    <dbReference type="NCBI Taxonomy" id="233772"/>
    <lineage>
        <taxon>Eukaryota</taxon>
        <taxon>Sar</taxon>
        <taxon>Stramenopiles</taxon>
        <taxon>Ochrophyta</taxon>
        <taxon>PX clade</taxon>
        <taxon>Phaeophyceae</taxon>
        <taxon>Ectocarpales</taxon>
        <taxon>Ishigeaceae</taxon>
        <taxon>Ishige</taxon>
    </lineage>
</organism>
<dbReference type="InterPro" id="IPR008972">
    <property type="entry name" value="Cupredoxin"/>
</dbReference>
<evidence type="ECO:0000256" key="2">
    <source>
        <dbReference type="ARBA" id="ARBA00007866"/>
    </source>
</evidence>
<dbReference type="InterPro" id="IPR001505">
    <property type="entry name" value="Copper_CuA"/>
</dbReference>
<dbReference type="InterPro" id="IPR011759">
    <property type="entry name" value="Cyt_c_oxidase_su2_TM_dom"/>
</dbReference>
<reference evidence="17" key="1">
    <citation type="submission" date="2018-02" db="EMBL/GenBank/DDBJ databases">
        <title>Mitochondrial genome of the brown alga Ishige okamurae.</title>
        <authorList>
            <person name="Liu F."/>
        </authorList>
    </citation>
    <scope>NUCLEOTIDE SEQUENCE</scope>
</reference>
<dbReference type="Gene3D" id="2.60.40.420">
    <property type="entry name" value="Cupredoxins - blue copper proteins"/>
    <property type="match status" value="2"/>
</dbReference>
<keyword evidence="6 13" id="KW-0479">Metal-binding</keyword>